<proteinExistence type="predicted"/>
<evidence type="ECO:0000313" key="5">
    <source>
        <dbReference type="Proteomes" id="UP000574390"/>
    </source>
</evidence>
<organism evidence="3 4">
    <name type="scientific">Perkinsus olseni</name>
    <name type="common">Perkinsus atlanticus</name>
    <dbReference type="NCBI Taxonomy" id="32597"/>
    <lineage>
        <taxon>Eukaryota</taxon>
        <taxon>Sar</taxon>
        <taxon>Alveolata</taxon>
        <taxon>Perkinsozoa</taxon>
        <taxon>Perkinsea</taxon>
        <taxon>Perkinsida</taxon>
        <taxon>Perkinsidae</taxon>
        <taxon>Perkinsus</taxon>
    </lineage>
</organism>
<name>A0A7J6T6T8_PEROL</name>
<evidence type="ECO:0000256" key="1">
    <source>
        <dbReference type="SAM" id="SignalP"/>
    </source>
</evidence>
<sequence>MLLPVSVAIFTTLLAGSTDAAQPIPPGQYCVMQPISNYGFFGNSNTSRAACLKFTYASPRRATLEYKSADGFGVYLRYDEVIINGESLTLKRRGSTEGPDVFPYIKTKFRLTVPADPNFRGFVLHRDDGAPPLALSAGGCTRPPGTESFCGDNSLRALEEEDAFGDFYPGENDFGDFYPGQDDFGGRFSGDGGFGFPGFGPVFDTAYYLGKSDATDAGDTIYMYADDRDRKGGVTFHDTRIGSVKYDIGYSEPLLNYDSEGGNIMWFDSPHFDSMQEYFELQGEFTYDEISDIMIYYPYSAAAPLHFLERDLRGTDAVHPVQPGRYCLLQPISPFGFFKDSNSSRAACLKFTYTSPTKATLQYRSADEFEVILNYNEVILEGEDLTLKRRGSTEGPDLFPYINTKFFLTVPADPTVNAVYLHLPEHYHDHDGPPPPPLPLTAGGCTPPPGTESFCDDDSFRALTEEETPGSKPSAPVLDTAYYFAESDATDPEYAIDMYVDDEDKKGGVTFDDASFGTVYYNIGFSKPELEYDNELEGFFMKFSSPHLDSMKKFFGLGGEFAYDEEFDKMIYFPYFPSAEPVVLDRDLAGDDYSPHY</sequence>
<evidence type="ECO:0000313" key="2">
    <source>
        <dbReference type="EMBL" id="KAF4730210.1"/>
    </source>
</evidence>
<feature type="signal peptide" evidence="1">
    <location>
        <begin position="1"/>
        <end position="20"/>
    </location>
</feature>
<reference evidence="4 5" key="1">
    <citation type="submission" date="2020-04" db="EMBL/GenBank/DDBJ databases">
        <title>Perkinsus olseni comparative genomics.</title>
        <authorList>
            <person name="Bogema D.R."/>
        </authorList>
    </citation>
    <scope>NUCLEOTIDE SEQUENCE [LARGE SCALE GENOMIC DNA]</scope>
    <source>
        <strain evidence="2">ATCC PRA-205</strain>
        <strain evidence="3 4">ATCC PRA-207</strain>
    </source>
</reference>
<accession>A0A7J6T6T8</accession>
<feature type="chain" id="PRO_5036205804" evidence="1">
    <location>
        <begin position="21"/>
        <end position="597"/>
    </location>
</feature>
<dbReference type="Proteomes" id="UP000553632">
    <property type="component" value="Unassembled WGS sequence"/>
</dbReference>
<dbReference type="EMBL" id="JABANO010012942">
    <property type="protein sequence ID" value="KAF4740969.1"/>
    <property type="molecule type" value="Genomic_DNA"/>
</dbReference>
<evidence type="ECO:0000313" key="3">
    <source>
        <dbReference type="EMBL" id="KAF4740969.1"/>
    </source>
</evidence>
<keyword evidence="4" id="KW-1185">Reference proteome</keyword>
<dbReference type="EMBL" id="JABANM010015962">
    <property type="protein sequence ID" value="KAF4730210.1"/>
    <property type="molecule type" value="Genomic_DNA"/>
</dbReference>
<comment type="caution">
    <text evidence="3">The sequence shown here is derived from an EMBL/GenBank/DDBJ whole genome shotgun (WGS) entry which is preliminary data.</text>
</comment>
<dbReference type="AlphaFoldDB" id="A0A7J6T6T8"/>
<protein>
    <submittedName>
        <fullName evidence="3">Uncharacterized protein</fullName>
    </submittedName>
</protein>
<dbReference type="Proteomes" id="UP000574390">
    <property type="component" value="Unassembled WGS sequence"/>
</dbReference>
<keyword evidence="1" id="KW-0732">Signal</keyword>
<gene>
    <name evidence="2" type="ORF">FOZ62_023740</name>
    <name evidence="3" type="ORF">FOZ63_023675</name>
</gene>
<evidence type="ECO:0000313" key="4">
    <source>
        <dbReference type="Proteomes" id="UP000553632"/>
    </source>
</evidence>